<organism evidence="1 2">
    <name type="scientific">Conyzicola nivalis</name>
    <dbReference type="NCBI Taxonomy" id="1477021"/>
    <lineage>
        <taxon>Bacteria</taxon>
        <taxon>Bacillati</taxon>
        <taxon>Actinomycetota</taxon>
        <taxon>Actinomycetes</taxon>
        <taxon>Micrococcales</taxon>
        <taxon>Microbacteriaceae</taxon>
        <taxon>Conyzicola</taxon>
    </lineage>
</organism>
<proteinExistence type="predicted"/>
<dbReference type="RefSeq" id="WP_354022790.1">
    <property type="nucleotide sequence ID" value="NZ_JBEPSJ010000001.1"/>
</dbReference>
<dbReference type="Pfam" id="PF04134">
    <property type="entry name" value="DCC1-like"/>
    <property type="match status" value="1"/>
</dbReference>
<accession>A0ABV2QHP9</accession>
<dbReference type="Proteomes" id="UP001549257">
    <property type="component" value="Unassembled WGS sequence"/>
</dbReference>
<protein>
    <submittedName>
        <fullName evidence="1">DCC family thiol-disulfide oxidoreductase YuxK</fullName>
    </submittedName>
</protein>
<dbReference type="InterPro" id="IPR007263">
    <property type="entry name" value="DCC1-like"/>
</dbReference>
<evidence type="ECO:0000313" key="1">
    <source>
        <dbReference type="EMBL" id="MET4580569.1"/>
    </source>
</evidence>
<comment type="caution">
    <text evidence="1">The sequence shown here is derived from an EMBL/GenBank/DDBJ whole genome shotgun (WGS) entry which is preliminary data.</text>
</comment>
<gene>
    <name evidence="1" type="ORF">ABIE21_000059</name>
</gene>
<sequence length="137" mass="14983">MTDLNSSTAPGKFLFVFDGDCAFCTTWVDRMARMLPRFPESIPSQWADLDSLGLTADDVSRYSWLITPTHQYAGHLAFSALLRAQPSVGLRFAGHLLATPPFSWVAAAAYAFVAVNRHRLPGGTPACRMPRPAADRA</sequence>
<name>A0ABV2QHP9_9MICO</name>
<evidence type="ECO:0000313" key="2">
    <source>
        <dbReference type="Proteomes" id="UP001549257"/>
    </source>
</evidence>
<dbReference type="EMBL" id="JBEPSJ010000001">
    <property type="protein sequence ID" value="MET4580569.1"/>
    <property type="molecule type" value="Genomic_DNA"/>
</dbReference>
<keyword evidence="2" id="KW-1185">Reference proteome</keyword>
<reference evidence="1 2" key="1">
    <citation type="submission" date="2024-06" db="EMBL/GenBank/DDBJ databases">
        <title>Sorghum-associated microbial communities from plants grown in Nebraska, USA.</title>
        <authorList>
            <person name="Schachtman D."/>
        </authorList>
    </citation>
    <scope>NUCLEOTIDE SEQUENCE [LARGE SCALE GENOMIC DNA]</scope>
    <source>
        <strain evidence="1 2">2857</strain>
    </source>
</reference>